<protein>
    <submittedName>
        <fullName evidence="2">Uncharacterized protein</fullName>
    </submittedName>
</protein>
<feature type="region of interest" description="Disordered" evidence="1">
    <location>
        <begin position="1"/>
        <end position="47"/>
    </location>
</feature>
<gene>
    <name evidence="2" type="ORF">FOTG_18014</name>
</gene>
<dbReference type="AlphaFoldDB" id="X0LYJ8"/>
<dbReference type="HOGENOM" id="CLU_3175431_0_0_1"/>
<name>X0LYJ8_FUSOX</name>
<evidence type="ECO:0000256" key="1">
    <source>
        <dbReference type="SAM" id="MobiDB-lite"/>
    </source>
</evidence>
<proteinExistence type="predicted"/>
<sequence>MVTDAPWLMSLPSRSAFRRLSPSLPQPLAPRPQEQNPLSRRTTTPRR</sequence>
<organism evidence="2">
    <name type="scientific">Fusarium oxysporum f. sp. vasinfectum 25433</name>
    <dbReference type="NCBI Taxonomy" id="1089449"/>
    <lineage>
        <taxon>Eukaryota</taxon>
        <taxon>Fungi</taxon>
        <taxon>Dikarya</taxon>
        <taxon>Ascomycota</taxon>
        <taxon>Pezizomycotina</taxon>
        <taxon>Sordariomycetes</taxon>
        <taxon>Hypocreomycetidae</taxon>
        <taxon>Hypocreales</taxon>
        <taxon>Nectriaceae</taxon>
        <taxon>Fusarium</taxon>
        <taxon>Fusarium oxysporum species complex</taxon>
    </lineage>
</organism>
<dbReference type="Proteomes" id="UP000030701">
    <property type="component" value="Unassembled WGS sequence"/>
</dbReference>
<dbReference type="EMBL" id="JH658138">
    <property type="protein sequence ID" value="EXM13535.1"/>
    <property type="molecule type" value="Genomic_DNA"/>
</dbReference>
<reference evidence="2" key="1">
    <citation type="submission" date="2011-11" db="EMBL/GenBank/DDBJ databases">
        <title>The Genome Sequence of Fusarium oxysporum Cotton.</title>
        <authorList>
            <consortium name="The Broad Institute Genome Sequencing Platform"/>
            <person name="Ma L.-J."/>
            <person name="Gale L.R."/>
            <person name="Schwartz D.C."/>
            <person name="Zhou S."/>
            <person name="Corby-Kistler H."/>
            <person name="Young S.K."/>
            <person name="Zeng Q."/>
            <person name="Gargeya S."/>
            <person name="Fitzgerald M."/>
            <person name="Haas B."/>
            <person name="Abouelleil A."/>
            <person name="Alvarado L."/>
            <person name="Arachchi H.M."/>
            <person name="Berlin A."/>
            <person name="Brown A."/>
            <person name="Chapman S.B."/>
            <person name="Chen Z."/>
            <person name="Dunbar C."/>
            <person name="Freedman E."/>
            <person name="Gearin G."/>
            <person name="Goldberg J."/>
            <person name="Griggs A."/>
            <person name="Gujja S."/>
            <person name="Heiman D."/>
            <person name="Howarth C."/>
            <person name="Larson L."/>
            <person name="Lui A."/>
            <person name="MacDonald P.J.P."/>
            <person name="Montmayeur A."/>
            <person name="Murphy C."/>
            <person name="Neiman D."/>
            <person name="Pearson M."/>
            <person name="Priest M."/>
            <person name="Roberts A."/>
            <person name="Saif S."/>
            <person name="Shea T."/>
            <person name="Shenoy N."/>
            <person name="Sisk P."/>
            <person name="Stolte C."/>
            <person name="Sykes S."/>
            <person name="Wortman J."/>
            <person name="Nusbaum C."/>
            <person name="Birren B."/>
        </authorList>
    </citation>
    <scope>NUCLEOTIDE SEQUENCE [LARGE SCALE GENOMIC DNA]</scope>
    <source>
        <strain evidence="2">25433</strain>
    </source>
</reference>
<evidence type="ECO:0000313" key="2">
    <source>
        <dbReference type="EMBL" id="EXM13535.1"/>
    </source>
</evidence>
<accession>X0LYJ8</accession>
<feature type="compositionally biased region" description="Polar residues" evidence="1">
    <location>
        <begin position="33"/>
        <end position="47"/>
    </location>
</feature>
<reference evidence="2" key="2">
    <citation type="submission" date="2012-05" db="EMBL/GenBank/DDBJ databases">
        <title>The Genome Annotation of Fusarium oxysporum Cotton.</title>
        <authorList>
            <consortium name="The Broad Institute Genomics Platform"/>
            <person name="Ma L.-J."/>
            <person name="Corby-Kistler H."/>
            <person name="Broz K."/>
            <person name="Gale L.R."/>
            <person name="Jonkers W."/>
            <person name="O'Donnell K."/>
            <person name="Ploetz R."/>
            <person name="Steinberg C."/>
            <person name="Schwartz D.C."/>
            <person name="VanEtten H."/>
            <person name="Zhou S."/>
            <person name="Young S.K."/>
            <person name="Zeng Q."/>
            <person name="Gargeya S."/>
            <person name="Fitzgerald M."/>
            <person name="Abouelleil A."/>
            <person name="Alvarado L."/>
            <person name="Chapman S.B."/>
            <person name="Gainer-Dewar J."/>
            <person name="Goldberg J."/>
            <person name="Griggs A."/>
            <person name="Gujja S."/>
            <person name="Hansen M."/>
            <person name="Howarth C."/>
            <person name="Imamovic A."/>
            <person name="Ireland A."/>
            <person name="Larimer J."/>
            <person name="McCowan C."/>
            <person name="Murphy C."/>
            <person name="Pearson M."/>
            <person name="Poon T.W."/>
            <person name="Priest M."/>
            <person name="Roberts A."/>
            <person name="Saif S."/>
            <person name="Shea T."/>
            <person name="Sykes S."/>
            <person name="Wortman J."/>
            <person name="Nusbaum C."/>
            <person name="Birren B."/>
        </authorList>
    </citation>
    <scope>NUCLEOTIDE SEQUENCE</scope>
    <source>
        <strain evidence="2">25433</strain>
    </source>
</reference>